<accession>A0A6J5RJ68</accession>
<proteinExistence type="predicted"/>
<dbReference type="EMBL" id="LR797207">
    <property type="protein sequence ID" value="CAB4194346.1"/>
    <property type="molecule type" value="Genomic_DNA"/>
</dbReference>
<name>A0A6J5RJ68_9CAUD</name>
<sequence length="65" mass="6827">MAKQTFTIGQVFTAAEATALQTNDYNQTVNGKTASYTLVATDVGTRISMNSASATTITVNTSLFS</sequence>
<gene>
    <name evidence="1" type="ORF">UFOVP1260_28</name>
</gene>
<feature type="non-terminal residue" evidence="1">
    <location>
        <position position="65"/>
    </location>
</feature>
<reference evidence="1" key="1">
    <citation type="submission" date="2020-05" db="EMBL/GenBank/DDBJ databases">
        <authorList>
            <person name="Chiriac C."/>
            <person name="Salcher M."/>
            <person name="Ghai R."/>
            <person name="Kavagutti S V."/>
        </authorList>
    </citation>
    <scope>NUCLEOTIDE SEQUENCE</scope>
</reference>
<protein>
    <submittedName>
        <fullName evidence="1">Uncharacterized protein</fullName>
    </submittedName>
</protein>
<evidence type="ECO:0000313" key="1">
    <source>
        <dbReference type="EMBL" id="CAB4194346.1"/>
    </source>
</evidence>
<organism evidence="1">
    <name type="scientific">uncultured Caudovirales phage</name>
    <dbReference type="NCBI Taxonomy" id="2100421"/>
    <lineage>
        <taxon>Viruses</taxon>
        <taxon>Duplodnaviria</taxon>
        <taxon>Heunggongvirae</taxon>
        <taxon>Uroviricota</taxon>
        <taxon>Caudoviricetes</taxon>
        <taxon>Peduoviridae</taxon>
        <taxon>Maltschvirus</taxon>
        <taxon>Maltschvirus maltsch</taxon>
    </lineage>
</organism>